<proteinExistence type="predicted"/>
<dbReference type="RefSeq" id="WP_307782368.1">
    <property type="nucleotide sequence ID" value="NZ_JAFBCM010000001.1"/>
</dbReference>
<evidence type="ECO:0000313" key="1">
    <source>
        <dbReference type="EMBL" id="MFC3766253.1"/>
    </source>
</evidence>
<dbReference type="InterPro" id="IPR036509">
    <property type="entry name" value="Met_Sox_Rdtase_MsrA_sf"/>
</dbReference>
<dbReference type="Gene3D" id="3.30.1060.10">
    <property type="entry name" value="Peptide methionine sulphoxide reductase MsrA"/>
    <property type="match status" value="1"/>
</dbReference>
<dbReference type="Proteomes" id="UP001595699">
    <property type="component" value="Unassembled WGS sequence"/>
</dbReference>
<sequence>MSLFRRKVELPTREAALPGRSVRPFDVPARHTTLGTPLEGAVPEGYEVAVFGLGCF</sequence>
<comment type="caution">
    <text evidence="1">The sequence shown here is derived from an EMBL/GenBank/DDBJ whole genome shotgun (WGS) entry which is preliminary data.</text>
</comment>
<evidence type="ECO:0000313" key="2">
    <source>
        <dbReference type="Proteomes" id="UP001595699"/>
    </source>
</evidence>
<keyword evidence="2" id="KW-1185">Reference proteome</keyword>
<reference evidence="2" key="1">
    <citation type="journal article" date="2019" name="Int. J. Syst. Evol. Microbiol.">
        <title>The Global Catalogue of Microorganisms (GCM) 10K type strain sequencing project: providing services to taxonomists for standard genome sequencing and annotation.</title>
        <authorList>
            <consortium name="The Broad Institute Genomics Platform"/>
            <consortium name="The Broad Institute Genome Sequencing Center for Infectious Disease"/>
            <person name="Wu L."/>
            <person name="Ma J."/>
        </authorList>
    </citation>
    <scope>NUCLEOTIDE SEQUENCE [LARGE SCALE GENOMIC DNA]</scope>
    <source>
        <strain evidence="2">CGMCC 4.7241</strain>
    </source>
</reference>
<dbReference type="EMBL" id="JBHRZH010000050">
    <property type="protein sequence ID" value="MFC3766253.1"/>
    <property type="molecule type" value="Genomic_DNA"/>
</dbReference>
<organism evidence="1 2">
    <name type="scientific">Tenggerimyces flavus</name>
    <dbReference type="NCBI Taxonomy" id="1708749"/>
    <lineage>
        <taxon>Bacteria</taxon>
        <taxon>Bacillati</taxon>
        <taxon>Actinomycetota</taxon>
        <taxon>Actinomycetes</taxon>
        <taxon>Propionibacteriales</taxon>
        <taxon>Nocardioidaceae</taxon>
        <taxon>Tenggerimyces</taxon>
    </lineage>
</organism>
<name>A0ABV7YQ90_9ACTN</name>
<protein>
    <submittedName>
        <fullName evidence="1">Uncharacterized protein</fullName>
    </submittedName>
</protein>
<gene>
    <name evidence="1" type="ORF">ACFOUW_35875</name>
</gene>
<accession>A0ABV7YQ90</accession>